<dbReference type="GO" id="GO:0016887">
    <property type="term" value="F:ATP hydrolysis activity"/>
    <property type="evidence" value="ECO:0007669"/>
    <property type="project" value="InterPro"/>
</dbReference>
<keyword evidence="6 14" id="KW-0067">ATP-binding</keyword>
<evidence type="ECO:0000256" key="10">
    <source>
        <dbReference type="ARBA" id="ARBA00023136"/>
    </source>
</evidence>
<keyword evidence="21" id="KW-1185">Reference proteome</keyword>
<feature type="active site" description="4-aspartylphosphate intermediate" evidence="13">
    <location>
        <position position="506"/>
    </location>
</feature>
<dbReference type="GO" id="GO:0045332">
    <property type="term" value="P:phospholipid translocation"/>
    <property type="evidence" value="ECO:0007669"/>
    <property type="project" value="TreeGrafter"/>
</dbReference>
<feature type="binding site" evidence="15">
    <location>
        <position position="1055"/>
    </location>
    <ligand>
        <name>Mg(2+)</name>
        <dbReference type="ChEBI" id="CHEBI:18420"/>
    </ligand>
</feature>
<feature type="region of interest" description="Disordered" evidence="17">
    <location>
        <begin position="177"/>
        <end position="199"/>
    </location>
</feature>
<feature type="binding site" evidence="14">
    <location>
        <position position="1029"/>
    </location>
    <ligand>
        <name>ATP</name>
        <dbReference type="ChEBI" id="CHEBI:30616"/>
    </ligand>
</feature>
<feature type="binding site" evidence="15">
    <location>
        <position position="508"/>
    </location>
    <ligand>
        <name>Mg(2+)</name>
        <dbReference type="ChEBI" id="CHEBI:18420"/>
    </ligand>
</feature>
<feature type="binding site" evidence="14">
    <location>
        <position position="741"/>
    </location>
    <ligand>
        <name>ATP</name>
        <dbReference type="ChEBI" id="CHEBI:30616"/>
    </ligand>
</feature>
<dbReference type="InterPro" id="IPR023299">
    <property type="entry name" value="ATPase_P-typ_cyto_dom_N"/>
</dbReference>
<feature type="binding site" evidence="14">
    <location>
        <position position="508"/>
    </location>
    <ligand>
        <name>ATP</name>
        <dbReference type="ChEBI" id="CHEBI:30616"/>
    </ligand>
</feature>
<comment type="cofactor">
    <cofactor evidence="15">
        <name>Mg(2+)</name>
        <dbReference type="ChEBI" id="CHEBI:18420"/>
    </cofactor>
</comment>
<keyword evidence="7 15" id="KW-0460">Magnesium</keyword>
<feature type="domain" description="P-type ATPase N-terminal" evidence="18">
    <location>
        <begin position="55"/>
        <end position="108"/>
    </location>
</feature>
<feature type="region of interest" description="Disordered" evidence="17">
    <location>
        <begin position="1356"/>
        <end position="1450"/>
    </location>
</feature>
<dbReference type="SFLD" id="SFLDS00003">
    <property type="entry name" value="Haloacid_Dehalogenase"/>
    <property type="match status" value="1"/>
</dbReference>
<dbReference type="Proteomes" id="UP000298030">
    <property type="component" value="Unassembled WGS sequence"/>
</dbReference>
<dbReference type="FunFam" id="3.40.50.1000:FF:000001">
    <property type="entry name" value="Phospholipid-transporting ATPase IC"/>
    <property type="match status" value="1"/>
</dbReference>
<feature type="binding site" evidence="14">
    <location>
        <position position="882"/>
    </location>
    <ligand>
        <name>ATP</name>
        <dbReference type="ChEBI" id="CHEBI:30616"/>
    </ligand>
</feature>
<dbReference type="PANTHER" id="PTHR24092:SF153">
    <property type="entry name" value="PHOSPHOLIPID-TRANSPORTING ATPASE"/>
    <property type="match status" value="1"/>
</dbReference>
<feature type="binding site" evidence="14">
    <location>
        <position position="1035"/>
    </location>
    <ligand>
        <name>ATP</name>
        <dbReference type="ChEBI" id="CHEBI:30616"/>
    </ligand>
</feature>
<dbReference type="SUPFAM" id="SSF81665">
    <property type="entry name" value="Calcium ATPase, transmembrane domain M"/>
    <property type="match status" value="1"/>
</dbReference>
<feature type="transmembrane region" description="Helical" evidence="16">
    <location>
        <begin position="105"/>
        <end position="123"/>
    </location>
</feature>
<evidence type="ECO:0000256" key="17">
    <source>
        <dbReference type="SAM" id="MobiDB-lite"/>
    </source>
</evidence>
<feature type="binding site" evidence="14">
    <location>
        <position position="1059"/>
    </location>
    <ligand>
        <name>ATP</name>
        <dbReference type="ChEBI" id="CHEBI:30616"/>
    </ligand>
</feature>
<dbReference type="InterPro" id="IPR023298">
    <property type="entry name" value="ATPase_P-typ_TM_dom_sf"/>
</dbReference>
<dbReference type="NCBIfam" id="TIGR01652">
    <property type="entry name" value="ATPase-Plipid"/>
    <property type="match status" value="1"/>
</dbReference>
<dbReference type="SUPFAM" id="SSF56784">
    <property type="entry name" value="HAD-like"/>
    <property type="match status" value="1"/>
</dbReference>
<feature type="transmembrane region" description="Helical" evidence="16">
    <location>
        <begin position="433"/>
        <end position="458"/>
    </location>
</feature>
<feature type="transmembrane region" description="Helical" evidence="16">
    <location>
        <begin position="1289"/>
        <end position="1309"/>
    </location>
</feature>
<dbReference type="InterPro" id="IPR018303">
    <property type="entry name" value="ATPase_P-typ_P_site"/>
</dbReference>
<comment type="catalytic activity">
    <reaction evidence="11 16">
        <text>ATP + H2O + phospholipidSide 1 = ADP + phosphate + phospholipidSide 2.</text>
        <dbReference type="EC" id="7.6.2.1"/>
    </reaction>
</comment>
<dbReference type="InterPro" id="IPR023214">
    <property type="entry name" value="HAD_sf"/>
</dbReference>
<evidence type="ECO:0000256" key="4">
    <source>
        <dbReference type="ARBA" id="ARBA00022723"/>
    </source>
</evidence>
<evidence type="ECO:0000256" key="7">
    <source>
        <dbReference type="ARBA" id="ARBA00022842"/>
    </source>
</evidence>
<evidence type="ECO:0000256" key="14">
    <source>
        <dbReference type="PIRSR" id="PIRSR606539-2"/>
    </source>
</evidence>
<feature type="binding site" evidence="14">
    <location>
        <position position="883"/>
    </location>
    <ligand>
        <name>ATP</name>
        <dbReference type="ChEBI" id="CHEBI:30616"/>
    </ligand>
</feature>
<evidence type="ECO:0000256" key="2">
    <source>
        <dbReference type="ARBA" id="ARBA00008109"/>
    </source>
</evidence>
<dbReference type="PRINTS" id="PR00119">
    <property type="entry name" value="CATATPASE"/>
</dbReference>
<comment type="caution">
    <text evidence="20">The sequence shown here is derived from an EMBL/GenBank/DDBJ whole genome shotgun (WGS) entry which is preliminary data.</text>
</comment>
<evidence type="ECO:0000256" key="6">
    <source>
        <dbReference type="ARBA" id="ARBA00022840"/>
    </source>
</evidence>
<feature type="transmembrane region" description="Helical" evidence="16">
    <location>
        <begin position="1195"/>
        <end position="1218"/>
    </location>
</feature>
<comment type="similarity">
    <text evidence="2 16">Belongs to the cation transport ATPase (P-type) (TC 3.A.3) family. Type IV subfamily.</text>
</comment>
<feature type="transmembrane region" description="Helical" evidence="16">
    <location>
        <begin position="1116"/>
        <end position="1136"/>
    </location>
</feature>
<dbReference type="Gene3D" id="3.40.50.1000">
    <property type="entry name" value="HAD superfamily/HAD-like"/>
    <property type="match status" value="1"/>
</dbReference>
<feature type="transmembrane region" description="Helical" evidence="16">
    <location>
        <begin position="1247"/>
        <end position="1269"/>
    </location>
</feature>
<dbReference type="NCBIfam" id="TIGR01494">
    <property type="entry name" value="ATPase_P-type"/>
    <property type="match status" value="1"/>
</dbReference>
<evidence type="ECO:0000256" key="13">
    <source>
        <dbReference type="PIRSR" id="PIRSR606539-1"/>
    </source>
</evidence>
<dbReference type="PANTHER" id="PTHR24092">
    <property type="entry name" value="PROBABLE PHOSPHOLIPID-TRANSPORTING ATPASE"/>
    <property type="match status" value="1"/>
</dbReference>
<evidence type="ECO:0000313" key="21">
    <source>
        <dbReference type="Proteomes" id="UP000298030"/>
    </source>
</evidence>
<evidence type="ECO:0000256" key="11">
    <source>
        <dbReference type="ARBA" id="ARBA00034036"/>
    </source>
</evidence>
<dbReference type="Pfam" id="PF13246">
    <property type="entry name" value="Cation_ATPase"/>
    <property type="match status" value="1"/>
</dbReference>
<feature type="binding site" evidence="14">
    <location>
        <position position="802"/>
    </location>
    <ligand>
        <name>ATP</name>
        <dbReference type="ChEBI" id="CHEBI:30616"/>
    </ligand>
</feature>
<keyword evidence="9 16" id="KW-1133">Transmembrane helix</keyword>
<protein>
    <recommendedName>
        <fullName evidence="16">Phospholipid-transporting ATPase</fullName>
        <ecNumber evidence="16">7.6.2.1</ecNumber>
    </recommendedName>
</protein>
<sequence>MKKQSKFARWYGRFADWKVEDLFSKKREPGPRRTVFVNENLPEEWVDHRGRVRKDHVYATNQVITSKYTILTFLPRNLLEQFRRVANVFFLFIAILQFNNKFSTISPGLVILPLLIVLTITAAKDAYEDVKRHQSDRRVNHTTVRVVSGGEWANPNAMEKKAKTFVRGLIPKVGSKRQKVPNANTGGEELAGVTSNVPPHDPAYDSDAISMDEVEEHHGPHFPHLRRKDISKPHWRKTAWEDIAVGDYVKIMDDESLPADVLICATSEDENVAFVETKNLDGETNLKSRNAVQALTHIRSATDCVSPHNRFRIDCDRPDVNMYRLNAAVRVGEETFAVDMQNVLLRGTVLRNTKWVIGVVIYTGADSRIVMNSGGTPSKRSKVERQMNPQVFANLILLALMAIACAIVDSVLERRDYPGAPWLFWANRPGDNPSINGLITFFFALITFQNIVPISLYISIEFVRTCQAAFIYFDSEIYYKKTDQATVARSWNLSDDLGQIEYIFSDKTGTLTQNAMVFRKCCIGGKSYHGDPSMEEEGLAEKGVESLKPLPDIIDPSKAKDIPLADVSTTSAGSSTQPEKPKVSGESDVPDPLDATKSKARVHFHDVELSKDLQDSMSAEPTSAEAAHARLLNGFFSVLALCHTVLTSVDPVTGVIEYKAQSPDEAALVQAAADMGFVFRGRDREILMLQTPFSGASSPGVEKDVVSVSETTKKDSLDTAGTTAAPAEGLERYELLNILEFTSARKRMSVVVRKLDSDDNRLFLMTKGADNVIFERLKKGTGDELKKQTEKALDDFASEGLRTLTLAYKVVSDDYYQAWAERYHEATVSLDEREEKIEAVCSELEQDLRLLGATAIEDKLQDGVPEAIADLKKAGIKIWVATGDKLETAIAIGHSTNLIGRDSNIIVIRGGNDGRPVYDQLIYAVEEFFPGSGIVDEKGEVKDLDHTTSLPKPVTSRKNSTSRRNSSQSVRPAGGSLRRFDTGISMGNGLAGFVLVIDGPGLQVALGDDEHKNLLLSLAMCCEGVICCRVSPLQKALIVKLVKDGIGAMTLAIGDGANDVSMIQAADVGVGISGEEGLQAVNSSDYAIAQFRFLKRLLLVHGHWSYYRNGNMILNFFYKNIVCIGVLWWFQIYCAWSSNYVFEYTYLLFWNSFWTIAPVIAIGLFDRLADDHDLMAFPELYRFGREGRHFGIKLFAIYMFEGVFQSAIIYFIIMYSYVSVFRPPWRSRLAFTANFFNGLNTNTWTGWVFFAVLLGDVLIWVYTAIYNIIAPGWFVTPVYGNNNFLFHSALYWLALPVTILLCLLPRYLYKAIKMGYFPDDIDIIRYVRKFNPGAELRRSLEELDYHPLAQLRRPESAASRSVRRESISSLPPIARPSGEWRGASRTDMSTGVTSQHRGFDFSMEEGGVAIQRMQTNLSERRMSKQSLPQTKGRGKRLTLPKSLRRKKDPS</sequence>
<feature type="transmembrane region" description="Helical" evidence="16">
    <location>
        <begin position="82"/>
        <end position="99"/>
    </location>
</feature>
<dbReference type="STRING" id="71717.A0A4Y7TZK5"/>
<reference evidence="20 21" key="1">
    <citation type="journal article" date="2019" name="Nat. Ecol. Evol.">
        <title>Megaphylogeny resolves global patterns of mushroom evolution.</title>
        <authorList>
            <person name="Varga T."/>
            <person name="Krizsan K."/>
            <person name="Foldi C."/>
            <person name="Dima B."/>
            <person name="Sanchez-Garcia M."/>
            <person name="Sanchez-Ramirez S."/>
            <person name="Szollosi G.J."/>
            <person name="Szarkandi J.G."/>
            <person name="Papp V."/>
            <person name="Albert L."/>
            <person name="Andreopoulos W."/>
            <person name="Angelini C."/>
            <person name="Antonin V."/>
            <person name="Barry K.W."/>
            <person name="Bougher N.L."/>
            <person name="Buchanan P."/>
            <person name="Buyck B."/>
            <person name="Bense V."/>
            <person name="Catcheside P."/>
            <person name="Chovatia M."/>
            <person name="Cooper J."/>
            <person name="Damon W."/>
            <person name="Desjardin D."/>
            <person name="Finy P."/>
            <person name="Geml J."/>
            <person name="Haridas S."/>
            <person name="Hughes K."/>
            <person name="Justo A."/>
            <person name="Karasinski D."/>
            <person name="Kautmanova I."/>
            <person name="Kiss B."/>
            <person name="Kocsube S."/>
            <person name="Kotiranta H."/>
            <person name="LaButti K.M."/>
            <person name="Lechner B.E."/>
            <person name="Liimatainen K."/>
            <person name="Lipzen A."/>
            <person name="Lukacs Z."/>
            <person name="Mihaltcheva S."/>
            <person name="Morgado L.N."/>
            <person name="Niskanen T."/>
            <person name="Noordeloos M.E."/>
            <person name="Ohm R.A."/>
            <person name="Ortiz-Santana B."/>
            <person name="Ovrebo C."/>
            <person name="Racz N."/>
            <person name="Riley R."/>
            <person name="Savchenko A."/>
            <person name="Shiryaev A."/>
            <person name="Soop K."/>
            <person name="Spirin V."/>
            <person name="Szebenyi C."/>
            <person name="Tomsovsky M."/>
            <person name="Tulloss R.E."/>
            <person name="Uehling J."/>
            <person name="Grigoriev I.V."/>
            <person name="Vagvolgyi C."/>
            <person name="Papp T."/>
            <person name="Martin F.M."/>
            <person name="Miettinen O."/>
            <person name="Hibbett D.S."/>
            <person name="Nagy L.G."/>
        </authorList>
    </citation>
    <scope>NUCLEOTIDE SEQUENCE [LARGE SCALE GENOMIC DNA]</scope>
    <source>
        <strain evidence="20 21">FP101781</strain>
    </source>
</reference>
<accession>A0A4Y7TZK5</accession>
<dbReference type="OrthoDB" id="377733at2759"/>
<dbReference type="EC" id="7.6.2.1" evidence="16"/>
<dbReference type="EMBL" id="QPFP01000001">
    <property type="protein sequence ID" value="TEB39606.1"/>
    <property type="molecule type" value="Genomic_DNA"/>
</dbReference>
<feature type="region of interest" description="Disordered" evidence="17">
    <location>
        <begin position="940"/>
        <end position="978"/>
    </location>
</feature>
<feature type="compositionally biased region" description="Low complexity" evidence="17">
    <location>
        <begin position="954"/>
        <end position="971"/>
    </location>
</feature>
<comment type="subcellular location">
    <subcellularLocation>
        <location evidence="1 16">Membrane</location>
        <topology evidence="1 16">Multi-pass membrane protein</topology>
    </subcellularLocation>
</comment>
<keyword evidence="4 15" id="KW-0479">Metal-binding</keyword>
<dbReference type="GO" id="GO:0005886">
    <property type="term" value="C:plasma membrane"/>
    <property type="evidence" value="ECO:0007669"/>
    <property type="project" value="TreeGrafter"/>
</dbReference>
<keyword evidence="10 16" id="KW-0472">Membrane</keyword>
<dbReference type="Pfam" id="PF16209">
    <property type="entry name" value="PhoLip_ATPase_N"/>
    <property type="match status" value="1"/>
</dbReference>
<keyword evidence="8 16" id="KW-1278">Translocase</keyword>
<feature type="compositionally biased region" description="Basic residues" evidence="17">
    <location>
        <begin position="1432"/>
        <end position="1450"/>
    </location>
</feature>
<organism evidence="20 21">
    <name type="scientific">Coprinellus micaceus</name>
    <name type="common">Glistening ink-cap mushroom</name>
    <name type="synonym">Coprinus micaceus</name>
    <dbReference type="NCBI Taxonomy" id="71717"/>
    <lineage>
        <taxon>Eukaryota</taxon>
        <taxon>Fungi</taxon>
        <taxon>Dikarya</taxon>
        <taxon>Basidiomycota</taxon>
        <taxon>Agaricomycotina</taxon>
        <taxon>Agaricomycetes</taxon>
        <taxon>Agaricomycetidae</taxon>
        <taxon>Agaricales</taxon>
        <taxon>Agaricineae</taxon>
        <taxon>Psathyrellaceae</taxon>
        <taxon>Coprinellus</taxon>
    </lineage>
</organism>
<dbReference type="InterPro" id="IPR001757">
    <property type="entry name" value="P_typ_ATPase"/>
</dbReference>
<feature type="binding site" evidence="14">
    <location>
        <position position="506"/>
    </location>
    <ligand>
        <name>ATP</name>
        <dbReference type="ChEBI" id="CHEBI:30616"/>
    </ligand>
</feature>
<dbReference type="SFLD" id="SFLDG00002">
    <property type="entry name" value="C1.7:_P-type_atpase_like"/>
    <property type="match status" value="1"/>
</dbReference>
<feature type="transmembrane region" description="Helical" evidence="16">
    <location>
        <begin position="391"/>
        <end position="412"/>
    </location>
</feature>
<evidence type="ECO:0000256" key="8">
    <source>
        <dbReference type="ARBA" id="ARBA00022967"/>
    </source>
</evidence>
<keyword evidence="3 16" id="KW-0812">Transmembrane</keyword>
<keyword evidence="5 14" id="KW-0547">Nucleotide-binding</keyword>
<comment type="catalytic activity">
    <reaction evidence="12">
        <text>a 1,2-diacyl-sn-glycero-3-phosphoethanolamine(out) + ATP + H2O = a 1,2-diacyl-sn-glycero-3-phosphoethanolamine(in) + ADP + phosphate + H(+)</text>
        <dbReference type="Rhea" id="RHEA:66132"/>
        <dbReference type="ChEBI" id="CHEBI:15377"/>
        <dbReference type="ChEBI" id="CHEBI:15378"/>
        <dbReference type="ChEBI" id="CHEBI:30616"/>
        <dbReference type="ChEBI" id="CHEBI:43474"/>
        <dbReference type="ChEBI" id="CHEBI:64612"/>
        <dbReference type="ChEBI" id="CHEBI:456216"/>
    </reaction>
    <physiologicalReaction direction="left-to-right" evidence="12">
        <dbReference type="Rhea" id="RHEA:66133"/>
    </physiologicalReaction>
</comment>
<evidence type="ECO:0000256" key="16">
    <source>
        <dbReference type="RuleBase" id="RU362033"/>
    </source>
</evidence>
<feature type="binding site" evidence="14">
    <location>
        <position position="507"/>
    </location>
    <ligand>
        <name>ATP</name>
        <dbReference type="ChEBI" id="CHEBI:30616"/>
    </ligand>
</feature>
<dbReference type="Gene3D" id="3.40.1110.10">
    <property type="entry name" value="Calcium-transporting ATPase, cytoplasmic domain N"/>
    <property type="match status" value="1"/>
</dbReference>
<feature type="transmembrane region" description="Helical" evidence="16">
    <location>
        <begin position="1148"/>
        <end position="1165"/>
    </location>
</feature>
<dbReference type="Pfam" id="PF16212">
    <property type="entry name" value="PhoLip_ATPase_C"/>
    <property type="match status" value="1"/>
</dbReference>
<evidence type="ECO:0000256" key="15">
    <source>
        <dbReference type="PIRSR" id="PIRSR606539-3"/>
    </source>
</evidence>
<dbReference type="InterPro" id="IPR008250">
    <property type="entry name" value="ATPase_P-typ_transduc_dom_A_sf"/>
</dbReference>
<dbReference type="InterPro" id="IPR032630">
    <property type="entry name" value="P_typ_ATPase_c"/>
</dbReference>
<feature type="domain" description="P-type ATPase C-terminal" evidence="19">
    <location>
        <begin position="1081"/>
        <end position="1318"/>
    </location>
</feature>
<evidence type="ECO:0000256" key="9">
    <source>
        <dbReference type="ARBA" id="ARBA00022989"/>
    </source>
</evidence>
<evidence type="ECO:0000256" key="1">
    <source>
        <dbReference type="ARBA" id="ARBA00004141"/>
    </source>
</evidence>
<evidence type="ECO:0000256" key="12">
    <source>
        <dbReference type="ARBA" id="ARBA00049128"/>
    </source>
</evidence>
<dbReference type="InterPro" id="IPR036412">
    <property type="entry name" value="HAD-like_sf"/>
</dbReference>
<feature type="binding site" evidence="14">
    <location>
        <position position="767"/>
    </location>
    <ligand>
        <name>ATP</name>
        <dbReference type="ChEBI" id="CHEBI:30616"/>
    </ligand>
</feature>
<evidence type="ECO:0000313" key="20">
    <source>
        <dbReference type="EMBL" id="TEB39606.1"/>
    </source>
</evidence>
<evidence type="ECO:0000259" key="18">
    <source>
        <dbReference type="Pfam" id="PF16209"/>
    </source>
</evidence>
<dbReference type="SFLD" id="SFLDF00027">
    <property type="entry name" value="p-type_atpase"/>
    <property type="match status" value="1"/>
</dbReference>
<dbReference type="SUPFAM" id="SSF81660">
    <property type="entry name" value="Metal cation-transporting ATPase, ATP-binding domain N"/>
    <property type="match status" value="1"/>
</dbReference>
<dbReference type="GO" id="GO:0005524">
    <property type="term" value="F:ATP binding"/>
    <property type="evidence" value="ECO:0007669"/>
    <property type="project" value="UniProtKB-UniRule"/>
</dbReference>
<evidence type="ECO:0000256" key="3">
    <source>
        <dbReference type="ARBA" id="ARBA00022692"/>
    </source>
</evidence>
<evidence type="ECO:0000259" key="19">
    <source>
        <dbReference type="Pfam" id="PF16212"/>
    </source>
</evidence>
<feature type="binding site" evidence="14">
    <location>
        <position position="665"/>
    </location>
    <ligand>
        <name>ATP</name>
        <dbReference type="ChEBI" id="CHEBI:30616"/>
    </ligand>
</feature>
<dbReference type="GO" id="GO:0000287">
    <property type="term" value="F:magnesium ion binding"/>
    <property type="evidence" value="ECO:0007669"/>
    <property type="project" value="UniProtKB-UniRule"/>
</dbReference>
<feature type="binding site" evidence="14">
    <location>
        <position position="1058"/>
    </location>
    <ligand>
        <name>ATP</name>
        <dbReference type="ChEBI" id="CHEBI:30616"/>
    </ligand>
</feature>
<dbReference type="InterPro" id="IPR044492">
    <property type="entry name" value="P_typ_ATPase_HD_dom"/>
</dbReference>
<proteinExistence type="inferred from homology"/>
<dbReference type="InterPro" id="IPR006539">
    <property type="entry name" value="P-type_ATPase_IV"/>
</dbReference>
<feature type="region of interest" description="Disordered" evidence="17">
    <location>
        <begin position="566"/>
        <end position="597"/>
    </location>
</feature>
<name>A0A4Y7TZK5_COPMI</name>
<dbReference type="GO" id="GO:0140326">
    <property type="term" value="F:ATPase-coupled intramembrane lipid transporter activity"/>
    <property type="evidence" value="ECO:0007669"/>
    <property type="project" value="UniProtKB-EC"/>
</dbReference>
<dbReference type="SUPFAM" id="SSF81653">
    <property type="entry name" value="Calcium ATPase, transduction domain A"/>
    <property type="match status" value="1"/>
</dbReference>
<dbReference type="Gene3D" id="2.70.150.10">
    <property type="entry name" value="Calcium-transporting ATPase, cytoplasmic transduction domain A"/>
    <property type="match status" value="1"/>
</dbReference>
<feature type="compositionally biased region" description="Polar residues" evidence="17">
    <location>
        <begin position="1386"/>
        <end position="1396"/>
    </location>
</feature>
<dbReference type="PROSITE" id="PS00154">
    <property type="entry name" value="ATPASE_E1_E2"/>
    <property type="match status" value="1"/>
</dbReference>
<dbReference type="InterPro" id="IPR032631">
    <property type="entry name" value="P-type_ATPase_N"/>
</dbReference>
<feature type="compositionally biased region" description="Polar residues" evidence="17">
    <location>
        <begin position="567"/>
        <end position="578"/>
    </location>
</feature>
<feature type="binding site" evidence="15">
    <location>
        <position position="1059"/>
    </location>
    <ligand>
        <name>Mg(2+)</name>
        <dbReference type="ChEBI" id="CHEBI:18420"/>
    </ligand>
</feature>
<feature type="binding site" evidence="15">
    <location>
        <position position="506"/>
    </location>
    <ligand>
        <name>Mg(2+)</name>
        <dbReference type="ChEBI" id="CHEBI:18420"/>
    </ligand>
</feature>
<feature type="binding site" evidence="14">
    <location>
        <position position="884"/>
    </location>
    <ligand>
        <name>ATP</name>
        <dbReference type="ChEBI" id="CHEBI:30616"/>
    </ligand>
</feature>
<evidence type="ECO:0000256" key="5">
    <source>
        <dbReference type="ARBA" id="ARBA00022741"/>
    </source>
</evidence>
<gene>
    <name evidence="20" type="ORF">FA13DRAFT_1723828</name>
</gene>